<comment type="subunit">
    <text evidence="3 7">Homodimer.</text>
</comment>
<evidence type="ECO:0000313" key="10">
    <source>
        <dbReference type="EMBL" id="SCZ82009.1"/>
    </source>
</evidence>
<dbReference type="GO" id="GO:0005737">
    <property type="term" value="C:cytoplasm"/>
    <property type="evidence" value="ECO:0007669"/>
    <property type="project" value="UniProtKB-SubCell"/>
</dbReference>
<dbReference type="OrthoDB" id="9814256at2"/>
<organism evidence="10 11">
    <name type="scientific">Acidaminobacter hydrogenoformans DSM 2784</name>
    <dbReference type="NCBI Taxonomy" id="1120920"/>
    <lineage>
        <taxon>Bacteria</taxon>
        <taxon>Bacillati</taxon>
        <taxon>Bacillota</taxon>
        <taxon>Clostridia</taxon>
        <taxon>Peptostreptococcales</taxon>
        <taxon>Acidaminobacteraceae</taxon>
        <taxon>Acidaminobacter</taxon>
    </lineage>
</organism>
<evidence type="ECO:0000256" key="3">
    <source>
        <dbReference type="ARBA" id="ARBA00011738"/>
    </source>
</evidence>
<feature type="domain" description="PhoU" evidence="9">
    <location>
        <begin position="16"/>
        <end position="103"/>
    </location>
</feature>
<proteinExistence type="inferred from homology"/>
<feature type="coiled-coil region" evidence="8">
    <location>
        <begin position="31"/>
        <end position="65"/>
    </location>
</feature>
<dbReference type="Proteomes" id="UP000199208">
    <property type="component" value="Unassembled WGS sequence"/>
</dbReference>
<dbReference type="PIRSF" id="PIRSF003107">
    <property type="entry name" value="PhoU"/>
    <property type="match status" value="1"/>
</dbReference>
<dbReference type="GO" id="GO:0030643">
    <property type="term" value="P:intracellular phosphate ion homeostasis"/>
    <property type="evidence" value="ECO:0007669"/>
    <property type="project" value="InterPro"/>
</dbReference>
<dbReference type="NCBIfam" id="TIGR02135">
    <property type="entry name" value="phoU_full"/>
    <property type="match status" value="1"/>
</dbReference>
<dbReference type="RefSeq" id="WP_092593381.1">
    <property type="nucleotide sequence ID" value="NZ_FMWL01000030.1"/>
</dbReference>
<gene>
    <name evidence="10" type="ORF">SAMN03080599_03263</name>
</gene>
<dbReference type="PANTHER" id="PTHR42930:SF3">
    <property type="entry name" value="PHOSPHATE-SPECIFIC TRANSPORT SYSTEM ACCESSORY PROTEIN PHOU"/>
    <property type="match status" value="1"/>
</dbReference>
<dbReference type="InterPro" id="IPR026022">
    <property type="entry name" value="PhoU_dom"/>
</dbReference>
<feature type="domain" description="PhoU" evidence="9">
    <location>
        <begin position="120"/>
        <end position="203"/>
    </location>
</feature>
<dbReference type="Pfam" id="PF01895">
    <property type="entry name" value="PhoU"/>
    <property type="match status" value="2"/>
</dbReference>
<keyword evidence="5 7" id="KW-0963">Cytoplasm</keyword>
<dbReference type="GO" id="GO:0045936">
    <property type="term" value="P:negative regulation of phosphate metabolic process"/>
    <property type="evidence" value="ECO:0007669"/>
    <property type="project" value="InterPro"/>
</dbReference>
<keyword evidence="11" id="KW-1185">Reference proteome</keyword>
<accession>A0A1G5S8R8</accession>
<evidence type="ECO:0000256" key="4">
    <source>
        <dbReference type="ARBA" id="ARBA00022448"/>
    </source>
</evidence>
<keyword evidence="8" id="KW-0175">Coiled coil</keyword>
<dbReference type="GO" id="GO:0006817">
    <property type="term" value="P:phosphate ion transport"/>
    <property type="evidence" value="ECO:0007669"/>
    <property type="project" value="UniProtKB-KW"/>
</dbReference>
<comment type="subcellular location">
    <subcellularLocation>
        <location evidence="1 7">Cytoplasm</location>
    </subcellularLocation>
</comment>
<dbReference type="InterPro" id="IPR028366">
    <property type="entry name" value="PhoU"/>
</dbReference>
<keyword evidence="4 7" id="KW-0813">Transport</keyword>
<evidence type="ECO:0000256" key="5">
    <source>
        <dbReference type="ARBA" id="ARBA00022490"/>
    </source>
</evidence>
<evidence type="ECO:0000256" key="2">
    <source>
        <dbReference type="ARBA" id="ARBA00008107"/>
    </source>
</evidence>
<reference evidence="10 11" key="1">
    <citation type="submission" date="2016-10" db="EMBL/GenBank/DDBJ databases">
        <authorList>
            <person name="de Groot N.N."/>
        </authorList>
    </citation>
    <scope>NUCLEOTIDE SEQUENCE [LARGE SCALE GENOMIC DNA]</scope>
    <source>
        <strain evidence="10 11">DSM 2784</strain>
    </source>
</reference>
<evidence type="ECO:0000256" key="1">
    <source>
        <dbReference type="ARBA" id="ARBA00004496"/>
    </source>
</evidence>
<dbReference type="AlphaFoldDB" id="A0A1G5S8R8"/>
<dbReference type="PANTHER" id="PTHR42930">
    <property type="entry name" value="PHOSPHATE-SPECIFIC TRANSPORT SYSTEM ACCESSORY PROTEIN PHOU"/>
    <property type="match status" value="1"/>
</dbReference>
<protein>
    <recommendedName>
        <fullName evidence="7">Phosphate-specific transport system accessory protein PhoU</fullName>
    </recommendedName>
</protein>
<evidence type="ECO:0000256" key="6">
    <source>
        <dbReference type="ARBA" id="ARBA00022592"/>
    </source>
</evidence>
<sequence>MRKGYDAKLKEIKDLILEMGNIVADEIEVAMVALLTQNAELLGRVRDLEAQSDTLEHRIEDLCISLVALQQPVAKDLRLITSALKIATDLERIGDHGVNIADVVEKLSKEDYIKPLVDLPKMGSLVNKMIRGSLSSFVHEDVEEACKVAQLDDEVDGIYETMYMELLDMLTGNRDYMDQIINFLFVGRFLERVADHATNICEASIYHASGKRMEF</sequence>
<evidence type="ECO:0000259" key="9">
    <source>
        <dbReference type="Pfam" id="PF01895"/>
    </source>
</evidence>
<dbReference type="InterPro" id="IPR038078">
    <property type="entry name" value="PhoU-like_sf"/>
</dbReference>
<evidence type="ECO:0000313" key="11">
    <source>
        <dbReference type="Proteomes" id="UP000199208"/>
    </source>
</evidence>
<dbReference type="SUPFAM" id="SSF109755">
    <property type="entry name" value="PhoU-like"/>
    <property type="match status" value="1"/>
</dbReference>
<evidence type="ECO:0000256" key="7">
    <source>
        <dbReference type="PIRNR" id="PIRNR003107"/>
    </source>
</evidence>
<dbReference type="FunFam" id="1.20.58.220:FF:000004">
    <property type="entry name" value="Phosphate-specific transport system accessory protein PhoU"/>
    <property type="match status" value="1"/>
</dbReference>
<comment type="similarity">
    <text evidence="2 7">Belongs to the PhoU family.</text>
</comment>
<dbReference type="STRING" id="1120920.SAMN03080599_03263"/>
<evidence type="ECO:0000256" key="8">
    <source>
        <dbReference type="SAM" id="Coils"/>
    </source>
</evidence>
<keyword evidence="6 7" id="KW-0592">Phosphate transport</keyword>
<comment type="function">
    <text evidence="7">Plays a role in the regulation of phosphate uptake.</text>
</comment>
<dbReference type="EMBL" id="FMWL01000030">
    <property type="protein sequence ID" value="SCZ82009.1"/>
    <property type="molecule type" value="Genomic_DNA"/>
</dbReference>
<name>A0A1G5S8R8_9FIRM</name>
<dbReference type="Gene3D" id="1.20.58.220">
    <property type="entry name" value="Phosphate transport system protein phou homolog 2, domain 2"/>
    <property type="match status" value="1"/>
</dbReference>